<feature type="domain" description="VWFA" evidence="1">
    <location>
        <begin position="2"/>
        <end position="107"/>
    </location>
</feature>
<gene>
    <name evidence="2" type="ORF">DILT_LOCUS1782</name>
</gene>
<reference evidence="2 3" key="1">
    <citation type="submission" date="2018-11" db="EMBL/GenBank/DDBJ databases">
        <authorList>
            <consortium name="Pathogen Informatics"/>
        </authorList>
    </citation>
    <scope>NUCLEOTIDE SEQUENCE [LARGE SCALE GENOMIC DNA]</scope>
</reference>
<evidence type="ECO:0000313" key="2">
    <source>
        <dbReference type="EMBL" id="VDK50304.1"/>
    </source>
</evidence>
<dbReference type="PANTHER" id="PTHR45737:SF6">
    <property type="entry name" value="VON WILLEBRAND FACTOR A DOMAIN-CONTAINING PROTEIN 5A"/>
    <property type="match status" value="1"/>
</dbReference>
<keyword evidence="3" id="KW-1185">Reference proteome</keyword>
<name>A0A3P6S1V9_DIBLA</name>
<organism evidence="2 3">
    <name type="scientific">Dibothriocephalus latus</name>
    <name type="common">Fish tapeworm</name>
    <name type="synonym">Diphyllobothrium latum</name>
    <dbReference type="NCBI Taxonomy" id="60516"/>
    <lineage>
        <taxon>Eukaryota</taxon>
        <taxon>Metazoa</taxon>
        <taxon>Spiralia</taxon>
        <taxon>Lophotrochozoa</taxon>
        <taxon>Platyhelminthes</taxon>
        <taxon>Cestoda</taxon>
        <taxon>Eucestoda</taxon>
        <taxon>Diphyllobothriidea</taxon>
        <taxon>Diphyllobothriidae</taxon>
        <taxon>Dibothriocephalus</taxon>
    </lineage>
</organism>
<dbReference type="Pfam" id="PF13768">
    <property type="entry name" value="VWA_3"/>
    <property type="match status" value="1"/>
</dbReference>
<dbReference type="InterPro" id="IPR002035">
    <property type="entry name" value="VWF_A"/>
</dbReference>
<evidence type="ECO:0000259" key="1">
    <source>
        <dbReference type="Pfam" id="PF13768"/>
    </source>
</evidence>
<dbReference type="EMBL" id="UYRU01014575">
    <property type="protein sequence ID" value="VDK50304.1"/>
    <property type="molecule type" value="Genomic_DNA"/>
</dbReference>
<dbReference type="OrthoDB" id="1729737at2759"/>
<accession>A0A3P6S1V9</accession>
<dbReference type="Proteomes" id="UP000281553">
    <property type="component" value="Unassembled WGS sequence"/>
</dbReference>
<evidence type="ECO:0000313" key="3">
    <source>
        <dbReference type="Proteomes" id="UP000281553"/>
    </source>
</evidence>
<protein>
    <recommendedName>
        <fullName evidence="1">VWFA domain-containing protein</fullName>
    </recommendedName>
</protein>
<dbReference type="InterPro" id="IPR036465">
    <property type="entry name" value="vWFA_dom_sf"/>
</dbReference>
<dbReference type="SUPFAM" id="SSF53300">
    <property type="entry name" value="vWA-like"/>
    <property type="match status" value="1"/>
</dbReference>
<sequence>MEGEKIQQAKESLLLLLKSLPTDCRFQIIGFGSTFSALFDEPRDYTVESMQTALEYQKNLDADMGGTEVLEALESIYAKEITGRGWYRKIILLTDGAVSNEKQVILSSFLYSQSTVFIAYHL</sequence>
<dbReference type="Gene3D" id="3.40.50.410">
    <property type="entry name" value="von Willebrand factor, type A domain"/>
    <property type="match status" value="1"/>
</dbReference>
<proteinExistence type="predicted"/>
<dbReference type="AlphaFoldDB" id="A0A3P6S1V9"/>
<dbReference type="PANTHER" id="PTHR45737">
    <property type="entry name" value="VON WILLEBRAND FACTOR A DOMAIN-CONTAINING PROTEIN 5A"/>
    <property type="match status" value="1"/>
</dbReference>